<protein>
    <submittedName>
        <fullName evidence="1">Uncharacterized protein</fullName>
    </submittedName>
</protein>
<comment type="caution">
    <text evidence="1">The sequence shown here is derived from an EMBL/GenBank/DDBJ whole genome shotgun (WGS) entry which is preliminary data.</text>
</comment>
<dbReference type="Proteomes" id="UP000283543">
    <property type="component" value="Unassembled WGS sequence"/>
</dbReference>
<gene>
    <name evidence="1" type="ORF">DYB25_011076</name>
    <name evidence="6" type="ORF">DYB26_010434</name>
    <name evidence="3" type="ORF">DYB30_008490</name>
    <name evidence="5" type="ORF">DYB31_012403</name>
    <name evidence="4" type="ORF">DYB34_011941</name>
    <name evidence="2" type="ORF">DYB38_011568</name>
</gene>
<proteinExistence type="predicted"/>
<dbReference type="Proteomes" id="UP000266643">
    <property type="component" value="Unassembled WGS sequence"/>
</dbReference>
<evidence type="ECO:0000313" key="12">
    <source>
        <dbReference type="Proteomes" id="UP000286510"/>
    </source>
</evidence>
<dbReference type="Proteomes" id="UP000266239">
    <property type="component" value="Unassembled WGS sequence"/>
</dbReference>
<dbReference type="Proteomes" id="UP000286510">
    <property type="component" value="Unassembled WGS sequence"/>
</dbReference>
<organism evidence="1 9">
    <name type="scientific">Aphanomyces astaci</name>
    <name type="common">Crayfish plague agent</name>
    <dbReference type="NCBI Taxonomy" id="112090"/>
    <lineage>
        <taxon>Eukaryota</taxon>
        <taxon>Sar</taxon>
        <taxon>Stramenopiles</taxon>
        <taxon>Oomycota</taxon>
        <taxon>Saprolegniomycetes</taxon>
        <taxon>Saprolegniales</taxon>
        <taxon>Verrucalvaceae</taxon>
        <taxon>Aphanomyces</taxon>
    </lineage>
</organism>
<sequence length="112" mass="12556">MLDLHSISKPAALRITSAAWSERIVPKNIKAGFRATSLWPLSHEHMVKKFNLLKDGGRPSMWVGEFLTLAHLWELDKTKQQRQEAKGLKDALVAKRKKKRGAALELSAAATK</sequence>
<evidence type="ECO:0000313" key="2">
    <source>
        <dbReference type="EMBL" id="RHY37736.1"/>
    </source>
</evidence>
<dbReference type="EMBL" id="QUTD01011096">
    <property type="protein sequence ID" value="RHY40394.1"/>
    <property type="molecule type" value="Genomic_DNA"/>
</dbReference>
<dbReference type="EMBL" id="QUTF01015548">
    <property type="protein sequence ID" value="RHZ09096.1"/>
    <property type="molecule type" value="Genomic_DNA"/>
</dbReference>
<evidence type="ECO:0000313" key="9">
    <source>
        <dbReference type="Proteomes" id="UP000266239"/>
    </source>
</evidence>
<dbReference type="EMBL" id="QUTA01003094">
    <property type="protein sequence ID" value="RHY24924.1"/>
    <property type="molecule type" value="Genomic_DNA"/>
</dbReference>
<evidence type="ECO:0000313" key="3">
    <source>
        <dbReference type="EMBL" id="RHY40394.1"/>
    </source>
</evidence>
<evidence type="ECO:0000313" key="4">
    <source>
        <dbReference type="EMBL" id="RHY41298.1"/>
    </source>
</evidence>
<evidence type="ECO:0000313" key="1">
    <source>
        <dbReference type="EMBL" id="RHY24924.1"/>
    </source>
</evidence>
<reference evidence="7 8" key="1">
    <citation type="submission" date="2018-08" db="EMBL/GenBank/DDBJ databases">
        <title>Aphanomyces genome sequencing and annotation.</title>
        <authorList>
            <person name="Minardi D."/>
            <person name="Oidtmann B."/>
            <person name="Van Der Giezen M."/>
            <person name="Studholme D.J."/>
        </authorList>
    </citation>
    <scope>NUCLEOTIDE SEQUENCE [LARGE SCALE GENOMIC DNA]</scope>
    <source>
        <strain evidence="5 8">197901</strain>
        <strain evidence="3 10">D2</strain>
        <strain evidence="6 12">FDL457</strain>
        <strain evidence="2 7">SA</strain>
        <strain evidence="4 11">Si</strain>
        <strain evidence="1 9">Yx</strain>
    </source>
</reference>
<evidence type="ECO:0000313" key="11">
    <source>
        <dbReference type="Proteomes" id="UP000283543"/>
    </source>
</evidence>
<evidence type="ECO:0000313" key="7">
    <source>
        <dbReference type="Proteomes" id="UP000265716"/>
    </source>
</evidence>
<dbReference type="EMBL" id="QUTC01012069">
    <property type="protein sequence ID" value="RHY37736.1"/>
    <property type="molecule type" value="Genomic_DNA"/>
</dbReference>
<dbReference type="EMBL" id="QUTB01009105">
    <property type="protein sequence ID" value="RHY41298.1"/>
    <property type="molecule type" value="Genomic_DNA"/>
</dbReference>
<dbReference type="Proteomes" id="UP000265716">
    <property type="component" value="Unassembled WGS sequence"/>
</dbReference>
<evidence type="ECO:0000313" key="6">
    <source>
        <dbReference type="EMBL" id="RHZ09096.1"/>
    </source>
</evidence>
<dbReference type="AlphaFoldDB" id="A0A397BZ03"/>
<dbReference type="Proteomes" id="UP000266196">
    <property type="component" value="Unassembled WGS sequence"/>
</dbReference>
<evidence type="ECO:0000313" key="10">
    <source>
        <dbReference type="Proteomes" id="UP000266643"/>
    </source>
</evidence>
<accession>A0A397BZ03</accession>
<evidence type="ECO:0000313" key="8">
    <source>
        <dbReference type="Proteomes" id="UP000266196"/>
    </source>
</evidence>
<dbReference type="EMBL" id="QUTE01012918">
    <property type="protein sequence ID" value="RHZ05834.1"/>
    <property type="molecule type" value="Genomic_DNA"/>
</dbReference>
<name>A0A397BZ03_APHAT</name>
<evidence type="ECO:0000313" key="5">
    <source>
        <dbReference type="EMBL" id="RHZ05834.1"/>
    </source>
</evidence>